<dbReference type="Pfam" id="PF02709">
    <property type="entry name" value="Glyco_transf_7C"/>
    <property type="match status" value="1"/>
</dbReference>
<dbReference type="InterPro" id="IPR003859">
    <property type="entry name" value="Galactosyl_T"/>
</dbReference>
<organism evidence="3 4">
    <name type="scientific">Brachionus plicatilis</name>
    <name type="common">Marine rotifer</name>
    <name type="synonym">Brachionus muelleri</name>
    <dbReference type="NCBI Taxonomy" id="10195"/>
    <lineage>
        <taxon>Eukaryota</taxon>
        <taxon>Metazoa</taxon>
        <taxon>Spiralia</taxon>
        <taxon>Gnathifera</taxon>
        <taxon>Rotifera</taxon>
        <taxon>Eurotatoria</taxon>
        <taxon>Monogononta</taxon>
        <taxon>Pseudotrocha</taxon>
        <taxon>Ploima</taxon>
        <taxon>Brachionidae</taxon>
        <taxon>Brachionus</taxon>
    </lineage>
</organism>
<feature type="non-terminal residue" evidence="3">
    <location>
        <position position="1"/>
    </location>
</feature>
<dbReference type="Proteomes" id="UP000276133">
    <property type="component" value="Unassembled WGS sequence"/>
</dbReference>
<keyword evidence="1 3" id="KW-0808">Transferase</keyword>
<accession>A0A3M7QKE1</accession>
<protein>
    <submittedName>
        <fullName evidence="3">Beta-1-4-N-acetylgalactosaminyltransferase bre-4-like</fullName>
    </submittedName>
</protein>
<evidence type="ECO:0000313" key="3">
    <source>
        <dbReference type="EMBL" id="RNA11742.1"/>
    </source>
</evidence>
<dbReference type="EMBL" id="REGN01005869">
    <property type="protein sequence ID" value="RNA11742.1"/>
    <property type="molecule type" value="Genomic_DNA"/>
</dbReference>
<evidence type="ECO:0000313" key="4">
    <source>
        <dbReference type="Proteomes" id="UP000276133"/>
    </source>
</evidence>
<reference evidence="3 4" key="1">
    <citation type="journal article" date="2018" name="Sci. Rep.">
        <title>Genomic signatures of local adaptation to the degree of environmental predictability in rotifers.</title>
        <authorList>
            <person name="Franch-Gras L."/>
            <person name="Hahn C."/>
            <person name="Garcia-Roger E.M."/>
            <person name="Carmona M.J."/>
            <person name="Serra M."/>
            <person name="Gomez A."/>
        </authorList>
    </citation>
    <scope>NUCLEOTIDE SEQUENCE [LARGE SCALE GENOMIC DNA]</scope>
    <source>
        <strain evidence="3">HYR1</strain>
    </source>
</reference>
<dbReference type="GO" id="GO:0005975">
    <property type="term" value="P:carbohydrate metabolic process"/>
    <property type="evidence" value="ECO:0007669"/>
    <property type="project" value="InterPro"/>
</dbReference>
<dbReference type="PRINTS" id="PR02050">
    <property type="entry name" value="B14GALTRFASE"/>
</dbReference>
<comment type="caution">
    <text evidence="3">The sequence shown here is derived from an EMBL/GenBank/DDBJ whole genome shotgun (WGS) entry which is preliminary data.</text>
</comment>
<dbReference type="GO" id="GO:0005794">
    <property type="term" value="C:Golgi apparatus"/>
    <property type="evidence" value="ECO:0007669"/>
    <property type="project" value="TreeGrafter"/>
</dbReference>
<feature type="domain" description="Galactosyltransferase C-terminal" evidence="2">
    <location>
        <begin position="4"/>
        <end position="50"/>
    </location>
</feature>
<dbReference type="InterPro" id="IPR027791">
    <property type="entry name" value="Galactosyl_T_C"/>
</dbReference>
<name>A0A3M7QKE1_BRAPC</name>
<dbReference type="AlphaFoldDB" id="A0A3M7QKE1"/>
<sequence length="203" mass="23131">SRPRHLSVAIDKFDYILPYSYLVGGVLSIRANQYKGANGYSNSYWGWGGEVLIISQPKTSKARYKAKQDAKVFPKENKIDLGSVVQNEFELIKKSIHKAYQSLNKPIEYCNSEDYKISENATIDIDQVLEEFGLDGLVEFYSNASLKYNLDIKNLNYSKPNQIDKTEFLELWNSTDINLLNTSLPVNSTDLIDYEGIELGGHW</sequence>
<gene>
    <name evidence="3" type="ORF">BpHYR1_011568</name>
</gene>
<dbReference type="PANTHER" id="PTHR19300">
    <property type="entry name" value="BETA-1,4-GALACTOSYLTRANSFERASE"/>
    <property type="match status" value="1"/>
</dbReference>
<evidence type="ECO:0000259" key="2">
    <source>
        <dbReference type="Pfam" id="PF02709"/>
    </source>
</evidence>
<keyword evidence="4" id="KW-1185">Reference proteome</keyword>
<evidence type="ECO:0000256" key="1">
    <source>
        <dbReference type="ARBA" id="ARBA00022679"/>
    </source>
</evidence>
<dbReference type="OrthoDB" id="10038994at2759"/>
<dbReference type="GO" id="GO:0008378">
    <property type="term" value="F:galactosyltransferase activity"/>
    <property type="evidence" value="ECO:0007669"/>
    <property type="project" value="TreeGrafter"/>
</dbReference>
<dbReference type="Gene3D" id="3.90.550.10">
    <property type="entry name" value="Spore Coat Polysaccharide Biosynthesis Protein SpsA, Chain A"/>
    <property type="match status" value="1"/>
</dbReference>
<dbReference type="STRING" id="10195.A0A3M7QKE1"/>
<dbReference type="PANTHER" id="PTHR19300:SF57">
    <property type="entry name" value="BETA-1,4-N-ACETYLGALACTOSAMINYLTRANSFERASE"/>
    <property type="match status" value="1"/>
</dbReference>
<proteinExistence type="predicted"/>
<feature type="non-terminal residue" evidence="3">
    <location>
        <position position="203"/>
    </location>
</feature>
<dbReference type="InterPro" id="IPR029044">
    <property type="entry name" value="Nucleotide-diphossugar_trans"/>
</dbReference>